<dbReference type="Gene3D" id="3.10.10.10">
    <property type="entry name" value="HIV Type 1 Reverse Transcriptase, subunit A, domain 1"/>
    <property type="match status" value="1"/>
</dbReference>
<dbReference type="InterPro" id="IPR043128">
    <property type="entry name" value="Rev_trsase/Diguanyl_cyclase"/>
</dbReference>
<dbReference type="EMBL" id="HE600955">
    <property type="protein sequence ID" value="CAP35131.2"/>
    <property type="molecule type" value="Genomic_DNA"/>
</dbReference>
<dbReference type="OMA" id="WQASEIG"/>
<dbReference type="PANTHER" id="PTHR33050:SF7">
    <property type="entry name" value="RIBONUCLEASE H"/>
    <property type="match status" value="1"/>
</dbReference>
<dbReference type="Pfam" id="PF13456">
    <property type="entry name" value="RVT_3"/>
    <property type="match status" value="1"/>
</dbReference>
<dbReference type="eggNOG" id="ENOG502S2R5">
    <property type="taxonomic scope" value="Eukaryota"/>
</dbReference>
<dbReference type="InterPro" id="IPR052055">
    <property type="entry name" value="Hepadnavirus_pol/RT"/>
</dbReference>
<dbReference type="InterPro" id="IPR000477">
    <property type="entry name" value="RT_dom"/>
</dbReference>
<evidence type="ECO:0000313" key="4">
    <source>
        <dbReference type="Proteomes" id="UP000008549"/>
    </source>
</evidence>
<feature type="region of interest" description="Disordered" evidence="1">
    <location>
        <begin position="895"/>
        <end position="915"/>
    </location>
</feature>
<dbReference type="GO" id="GO:0003676">
    <property type="term" value="F:nucleic acid binding"/>
    <property type="evidence" value="ECO:0007669"/>
    <property type="project" value="InterPro"/>
</dbReference>
<name>A8XR58_CAEBR</name>
<dbReference type="InParanoid" id="A8XR58"/>
<dbReference type="GO" id="GO:0004523">
    <property type="term" value="F:RNA-DNA hybrid ribonuclease activity"/>
    <property type="evidence" value="ECO:0007669"/>
    <property type="project" value="InterPro"/>
</dbReference>
<dbReference type="SUPFAM" id="SSF56672">
    <property type="entry name" value="DNA/RNA polymerases"/>
    <property type="match status" value="1"/>
</dbReference>
<dbReference type="GO" id="GO:0006259">
    <property type="term" value="P:DNA metabolic process"/>
    <property type="evidence" value="ECO:0007669"/>
    <property type="project" value="UniProtKB-ARBA"/>
</dbReference>
<dbReference type="Gene3D" id="3.30.70.270">
    <property type="match status" value="1"/>
</dbReference>
<dbReference type="HOGENOM" id="CLU_287744_0_0_1"/>
<dbReference type="WormBase" id="CBG17454a">
    <property type="protein sequence ID" value="CBP40706"/>
    <property type="gene ID" value="WBGene00037067"/>
</dbReference>
<accession>A8XR58</accession>
<evidence type="ECO:0000259" key="2">
    <source>
        <dbReference type="PROSITE" id="PS50878"/>
    </source>
</evidence>
<gene>
    <name evidence="3 5" type="ORF">CBG17454</name>
    <name evidence="3" type="ORF">CBG_17454</name>
</gene>
<dbReference type="CDD" id="cd03714">
    <property type="entry name" value="RT_DIRS1"/>
    <property type="match status" value="1"/>
</dbReference>
<dbReference type="KEGG" id="cbr:CBG_17454"/>
<dbReference type="InterPro" id="IPR036397">
    <property type="entry name" value="RNaseH_sf"/>
</dbReference>
<reference evidence="3 4" key="2">
    <citation type="journal article" date="2011" name="PLoS Genet.">
        <title>Caenorhabditis briggsae recombinant inbred line genotypes reveal inter-strain incompatibility and the evolution of recombination.</title>
        <authorList>
            <person name="Ross J.A."/>
            <person name="Koboldt D.C."/>
            <person name="Staisch J.E."/>
            <person name="Chamberlin H.M."/>
            <person name="Gupta B.P."/>
            <person name="Miller R.D."/>
            <person name="Baird S.E."/>
            <person name="Haag E.S."/>
        </authorList>
    </citation>
    <scope>NUCLEOTIDE SEQUENCE [LARGE SCALE GENOMIC DNA]</scope>
    <source>
        <strain evidence="3 4">AF16</strain>
    </source>
</reference>
<dbReference type="CTD" id="8583070"/>
<dbReference type="PANTHER" id="PTHR33050">
    <property type="entry name" value="REVERSE TRANSCRIPTASE DOMAIN-CONTAINING PROTEIN"/>
    <property type="match status" value="1"/>
</dbReference>
<evidence type="ECO:0000256" key="1">
    <source>
        <dbReference type="SAM" id="MobiDB-lite"/>
    </source>
</evidence>
<dbReference type="InterPro" id="IPR043502">
    <property type="entry name" value="DNA/RNA_pol_sf"/>
</dbReference>
<organism evidence="3 4">
    <name type="scientific">Caenorhabditis briggsae</name>
    <dbReference type="NCBI Taxonomy" id="6238"/>
    <lineage>
        <taxon>Eukaryota</taxon>
        <taxon>Metazoa</taxon>
        <taxon>Ecdysozoa</taxon>
        <taxon>Nematoda</taxon>
        <taxon>Chromadorea</taxon>
        <taxon>Rhabditida</taxon>
        <taxon>Rhabditina</taxon>
        <taxon>Rhabditomorpha</taxon>
        <taxon>Rhabditoidea</taxon>
        <taxon>Rhabditidae</taxon>
        <taxon>Peloderinae</taxon>
        <taxon>Caenorhabditis</taxon>
    </lineage>
</organism>
<keyword evidence="4" id="KW-1185">Reference proteome</keyword>
<feature type="domain" description="Reverse transcriptase" evidence="2">
    <location>
        <begin position="286"/>
        <end position="474"/>
    </location>
</feature>
<dbReference type="Gene3D" id="3.30.420.10">
    <property type="entry name" value="Ribonuclease H-like superfamily/Ribonuclease H"/>
    <property type="match status" value="1"/>
</dbReference>
<protein>
    <submittedName>
        <fullName evidence="3">Protein CBG17454</fullName>
    </submittedName>
</protein>
<dbReference type="Proteomes" id="UP000008549">
    <property type="component" value="Unassembled WGS sequence"/>
</dbReference>
<dbReference type="CDD" id="cd09275">
    <property type="entry name" value="RNase_HI_RT_DIRS1"/>
    <property type="match status" value="1"/>
</dbReference>
<evidence type="ECO:0000313" key="3">
    <source>
        <dbReference type="EMBL" id="CAP35131.2"/>
    </source>
</evidence>
<dbReference type="RefSeq" id="XP_045096217.1">
    <property type="nucleotide sequence ID" value="XM_045243573.1"/>
</dbReference>
<proteinExistence type="predicted"/>
<reference evidence="3 4" key="1">
    <citation type="journal article" date="2003" name="PLoS Biol.">
        <title>The genome sequence of Caenorhabditis briggsae: a platform for comparative genomics.</title>
        <authorList>
            <person name="Stein L.D."/>
            <person name="Bao Z."/>
            <person name="Blasiar D."/>
            <person name="Blumenthal T."/>
            <person name="Brent M.R."/>
            <person name="Chen N."/>
            <person name="Chinwalla A."/>
            <person name="Clarke L."/>
            <person name="Clee C."/>
            <person name="Coghlan A."/>
            <person name="Coulson A."/>
            <person name="D'Eustachio P."/>
            <person name="Fitch D.H."/>
            <person name="Fulton L.A."/>
            <person name="Fulton R.E."/>
            <person name="Griffiths-Jones S."/>
            <person name="Harris T.W."/>
            <person name="Hillier L.W."/>
            <person name="Kamath R."/>
            <person name="Kuwabara P.E."/>
            <person name="Mardis E.R."/>
            <person name="Marra M.A."/>
            <person name="Miner T.L."/>
            <person name="Minx P."/>
            <person name="Mullikin J.C."/>
            <person name="Plumb R.W."/>
            <person name="Rogers J."/>
            <person name="Schein J.E."/>
            <person name="Sohrmann M."/>
            <person name="Spieth J."/>
            <person name="Stajich J.E."/>
            <person name="Wei C."/>
            <person name="Willey D."/>
            <person name="Wilson R.K."/>
            <person name="Durbin R."/>
            <person name="Waterston R.H."/>
        </authorList>
    </citation>
    <scope>NUCLEOTIDE SEQUENCE [LARGE SCALE GENOMIC DNA]</scope>
    <source>
        <strain evidence="3 4">AF16</strain>
    </source>
</reference>
<feature type="region of interest" description="Disordered" evidence="1">
    <location>
        <begin position="936"/>
        <end position="957"/>
    </location>
</feature>
<dbReference type="PROSITE" id="PS50878">
    <property type="entry name" value="RT_POL"/>
    <property type="match status" value="1"/>
</dbReference>
<dbReference type="InterPro" id="IPR002156">
    <property type="entry name" value="RNaseH_domain"/>
</dbReference>
<dbReference type="Pfam" id="PF00078">
    <property type="entry name" value="RVT_1"/>
    <property type="match status" value="1"/>
</dbReference>
<dbReference type="GeneID" id="8583070"/>
<dbReference type="AlphaFoldDB" id="A8XR58"/>
<evidence type="ECO:0000313" key="5">
    <source>
        <dbReference type="WormBase" id="CBG17454a"/>
    </source>
</evidence>
<sequence length="1070" mass="121219">MIEDSGERPAQDPNEFAVDSFATKVAESVESKLFGINLLSRMQGFQEEKAPTLKQKGYQYQADFNVQVINMLAEAKRKGSFEEAIDKASAMLRKRNQEIVLLDRNPAALKQVESMRAISELTGTSDSSDTKLLAWRRFSLEKNRVLREDQAHRGSCFDIRTSGDGALKSGNSQPINTITSQDPSEECTKQTVWELILQNERLSTVTIVEKEDITPINVRNQGMVNPNLTSSKAKFWASIPVTPWILEVVERGFEIILIENFKLPHPLGIRRMSNRLLDFVHEEVGKLLEAGVVVETINPIVCSPLQVADNGKKLRLILDLTALNKGIETPRFRLEDWRAVWSFLEKANYAATFDFKSGYHHIKIADPSSDLLAFSLSDPPLAPFYKFTALPFGLSSAPWLFTKVFRPLVGRWREKGVKIFLYIDDGLILAKTREEAVEAVRLVREGLAAAGVTVEEEKSFWTPSEQFTWLGIKCDLVTKSIRLTESREVSLGNQLDKMKKSKAPTILDRQKLCGFISSMSIVAECESVQRQRHLAATVARVTSGNPKKQHLQVSMSQSELFEVEFWERKLKKGDLVRNINEEQFDPTWYLYTDASAEGMGAVLKNSRKETVWQASEIGDVSFRKESSALRELRAVEFATRTLREQIRGAISIHSDSQAAVSVLKKGSMKLELHKVAERVWDSVEQIGPARFLWIPREENTEADAASREFDTDDWGVQNWAFEWAQKRWGHVKCDLFASERNAKHSVYFSRYPEPTSSGTDAFDHFTCAAKSLTWWVPPPVLVPKLIQVARRNRCRGILATPLWKTHPSYLALVDQNGNFIREIRDLRTFPTEPQGFSGSSILHTISIINKPVSSIIFVCSLIFQRRTRENNFSMTRSGEENCLFSLGLAGTFARSGDPATKEGREGEAPPIGPPVYVSRERMTRLRHLGKALRKSSGVVAEKTMAENSGNEAKKRPKLRKRERALLIKKFYQRHLKRKVLEQRRIRNEEPLGTSSFTITMMVRRQMENNPHSRMLESVWSEKLERSDSSNTDELPMKPTNADAVTANQIGAQFPTEWKTEKIFKGGGTLG</sequence>